<dbReference type="PROSITE" id="PS00022">
    <property type="entry name" value="EGF_1"/>
    <property type="match status" value="1"/>
</dbReference>
<evidence type="ECO:0000256" key="1">
    <source>
        <dbReference type="ARBA" id="ARBA00004167"/>
    </source>
</evidence>
<evidence type="ECO:0000256" key="3">
    <source>
        <dbReference type="ARBA" id="ARBA00022729"/>
    </source>
</evidence>
<dbReference type="EMBL" id="BJWL01000161">
    <property type="protein sequence ID" value="GFS32374.1"/>
    <property type="molecule type" value="Genomic_DNA"/>
</dbReference>
<feature type="domain" description="EGF-like" evidence="8">
    <location>
        <begin position="248"/>
        <end position="259"/>
    </location>
</feature>
<sequence>MITSKFMNSKLLIIPRILIIFITTIQTCHGQFKEQYYDCVSSYTCGQVARNVSYPFWGGGRPHYCGHPAFELKCQDGDYPTLNIENRDFRVLGINPSSHRISIARLDLWESYCPEVLSNFTLTINLFQYNDMSRGLFIFYNCTPEMTRAFPNFTCNADGRESGGFYAAQLLMEDVERSNSTTISCSQTILVTVMRAALNELLSKTLTLQEVLKRGFEVQYDAENTACSRCEGSGGICGSDSSGVEFMCHCLDGPGGRTCSNPGTNRIPFHRRF</sequence>
<dbReference type="InterPro" id="IPR000742">
    <property type="entry name" value="EGF"/>
</dbReference>
<dbReference type="Pfam" id="PF14380">
    <property type="entry name" value="WAK_assoc"/>
    <property type="match status" value="1"/>
</dbReference>
<evidence type="ECO:0000256" key="2">
    <source>
        <dbReference type="ARBA" id="ARBA00012513"/>
    </source>
</evidence>
<comment type="catalytic activity">
    <reaction evidence="6">
        <text>L-seryl-[protein] + ATP = O-phospho-L-seryl-[protein] + ADP + H(+)</text>
        <dbReference type="Rhea" id="RHEA:17989"/>
        <dbReference type="Rhea" id="RHEA-COMP:9863"/>
        <dbReference type="Rhea" id="RHEA-COMP:11604"/>
        <dbReference type="ChEBI" id="CHEBI:15378"/>
        <dbReference type="ChEBI" id="CHEBI:29999"/>
        <dbReference type="ChEBI" id="CHEBI:30616"/>
        <dbReference type="ChEBI" id="CHEBI:83421"/>
        <dbReference type="ChEBI" id="CHEBI:456216"/>
        <dbReference type="EC" id="2.7.11.1"/>
    </reaction>
</comment>
<dbReference type="PANTHER" id="PTHR33138">
    <property type="entry name" value="OS01G0690200 PROTEIN"/>
    <property type="match status" value="1"/>
</dbReference>
<keyword evidence="4" id="KW-0325">Glycoprotein</keyword>
<gene>
    <name evidence="9" type="ORF">Acr_00g0022370</name>
</gene>
<feature type="chain" id="PRO_5029687308" description="non-specific serine/threonine protein kinase" evidence="7">
    <location>
        <begin position="31"/>
        <end position="273"/>
    </location>
</feature>
<comment type="subcellular location">
    <subcellularLocation>
        <location evidence="1">Membrane</location>
        <topology evidence="1">Single-pass membrane protein</topology>
    </subcellularLocation>
</comment>
<dbReference type="InterPro" id="IPR032872">
    <property type="entry name" value="WAK_assoc_C"/>
</dbReference>
<comment type="catalytic activity">
    <reaction evidence="5">
        <text>L-threonyl-[protein] + ATP = O-phospho-L-threonyl-[protein] + ADP + H(+)</text>
        <dbReference type="Rhea" id="RHEA:46608"/>
        <dbReference type="Rhea" id="RHEA-COMP:11060"/>
        <dbReference type="Rhea" id="RHEA-COMP:11605"/>
        <dbReference type="ChEBI" id="CHEBI:15378"/>
        <dbReference type="ChEBI" id="CHEBI:30013"/>
        <dbReference type="ChEBI" id="CHEBI:30616"/>
        <dbReference type="ChEBI" id="CHEBI:61977"/>
        <dbReference type="ChEBI" id="CHEBI:456216"/>
        <dbReference type="EC" id="2.7.11.1"/>
    </reaction>
</comment>
<keyword evidence="10" id="KW-1185">Reference proteome</keyword>
<evidence type="ECO:0000313" key="10">
    <source>
        <dbReference type="Proteomes" id="UP000585474"/>
    </source>
</evidence>
<dbReference type="Proteomes" id="UP000585474">
    <property type="component" value="Unassembled WGS sequence"/>
</dbReference>
<keyword evidence="3 7" id="KW-0732">Signal</keyword>
<name>A0A7J0DD56_9ERIC</name>
<dbReference type="InterPro" id="IPR025287">
    <property type="entry name" value="WAK_GUB"/>
</dbReference>
<evidence type="ECO:0000256" key="7">
    <source>
        <dbReference type="SAM" id="SignalP"/>
    </source>
</evidence>
<dbReference type="GO" id="GO:0004674">
    <property type="term" value="F:protein serine/threonine kinase activity"/>
    <property type="evidence" value="ECO:0007669"/>
    <property type="project" value="UniProtKB-EC"/>
</dbReference>
<dbReference type="PANTHER" id="PTHR33138:SF72">
    <property type="entry name" value="WALL-ASSOCIATED RECEPTOR KINASE CARBOXY-TERMINAL PROTEIN"/>
    <property type="match status" value="1"/>
</dbReference>
<reference evidence="10" key="1">
    <citation type="submission" date="2019-07" db="EMBL/GenBank/DDBJ databases">
        <title>De Novo Assembly of kiwifruit Actinidia rufa.</title>
        <authorList>
            <person name="Sugita-Konishi S."/>
            <person name="Sato K."/>
            <person name="Mori E."/>
            <person name="Abe Y."/>
            <person name="Kisaki G."/>
            <person name="Hamano K."/>
            <person name="Suezawa K."/>
            <person name="Otani M."/>
            <person name="Fukuda T."/>
            <person name="Manabe T."/>
            <person name="Gomi K."/>
            <person name="Tabuchi M."/>
            <person name="Akimitsu K."/>
            <person name="Kataoka I."/>
        </authorList>
    </citation>
    <scope>NUCLEOTIDE SEQUENCE [LARGE SCALE GENOMIC DNA]</scope>
    <source>
        <strain evidence="10">cv. Fuchu</strain>
    </source>
</reference>
<dbReference type="GO" id="GO:0030247">
    <property type="term" value="F:polysaccharide binding"/>
    <property type="evidence" value="ECO:0007669"/>
    <property type="project" value="InterPro"/>
</dbReference>
<evidence type="ECO:0000259" key="8">
    <source>
        <dbReference type="PROSITE" id="PS00022"/>
    </source>
</evidence>
<evidence type="ECO:0000256" key="5">
    <source>
        <dbReference type="ARBA" id="ARBA00047899"/>
    </source>
</evidence>
<proteinExistence type="predicted"/>
<dbReference type="EC" id="2.7.11.1" evidence="2"/>
<protein>
    <recommendedName>
        <fullName evidence="2">non-specific serine/threonine protein kinase</fullName>
        <ecNumber evidence="2">2.7.11.1</ecNumber>
    </recommendedName>
</protein>
<evidence type="ECO:0000256" key="6">
    <source>
        <dbReference type="ARBA" id="ARBA00048679"/>
    </source>
</evidence>
<evidence type="ECO:0000313" key="9">
    <source>
        <dbReference type="EMBL" id="GFS32374.1"/>
    </source>
</evidence>
<dbReference type="OrthoDB" id="4062651at2759"/>
<organism evidence="9 10">
    <name type="scientific">Actinidia rufa</name>
    <dbReference type="NCBI Taxonomy" id="165716"/>
    <lineage>
        <taxon>Eukaryota</taxon>
        <taxon>Viridiplantae</taxon>
        <taxon>Streptophyta</taxon>
        <taxon>Embryophyta</taxon>
        <taxon>Tracheophyta</taxon>
        <taxon>Spermatophyta</taxon>
        <taxon>Magnoliopsida</taxon>
        <taxon>eudicotyledons</taxon>
        <taxon>Gunneridae</taxon>
        <taxon>Pentapetalae</taxon>
        <taxon>asterids</taxon>
        <taxon>Ericales</taxon>
        <taxon>Actinidiaceae</taxon>
        <taxon>Actinidia</taxon>
    </lineage>
</organism>
<comment type="caution">
    <text evidence="9">The sequence shown here is derived from an EMBL/GenBank/DDBJ whole genome shotgun (WGS) entry which is preliminary data.</text>
</comment>
<dbReference type="Pfam" id="PF13947">
    <property type="entry name" value="GUB_WAK_bind"/>
    <property type="match status" value="1"/>
</dbReference>
<dbReference type="GO" id="GO:0016020">
    <property type="term" value="C:membrane"/>
    <property type="evidence" value="ECO:0007669"/>
    <property type="project" value="UniProtKB-SubCell"/>
</dbReference>
<dbReference type="AlphaFoldDB" id="A0A7J0DD56"/>
<feature type="signal peptide" evidence="7">
    <location>
        <begin position="1"/>
        <end position="30"/>
    </location>
</feature>
<accession>A0A7J0DD56</accession>
<evidence type="ECO:0000256" key="4">
    <source>
        <dbReference type="ARBA" id="ARBA00023180"/>
    </source>
</evidence>